<evidence type="ECO:0000256" key="1">
    <source>
        <dbReference type="ARBA" id="ARBA00008314"/>
    </source>
</evidence>
<dbReference type="Pfam" id="PF02736">
    <property type="entry name" value="Myosin_N"/>
    <property type="match status" value="1"/>
</dbReference>
<comment type="caution">
    <text evidence="11">The sequence shown here is derived from an EMBL/GenBank/DDBJ whole genome shotgun (WGS) entry which is preliminary data.</text>
</comment>
<dbReference type="InterPro" id="IPR001609">
    <property type="entry name" value="Myosin_head_motor_dom-like"/>
</dbReference>
<comment type="caution">
    <text evidence="8">Lacks conserved residue(s) required for the propagation of feature annotation.</text>
</comment>
<dbReference type="InterPro" id="IPR004009">
    <property type="entry name" value="SH3_Myosin"/>
</dbReference>
<dbReference type="GO" id="GO:0007015">
    <property type="term" value="P:actin filament organization"/>
    <property type="evidence" value="ECO:0007669"/>
    <property type="project" value="TreeGrafter"/>
</dbReference>
<dbReference type="FunFam" id="3.40.850.10:FF:000101">
    <property type="entry name" value="Slow myosin heavy chain 2"/>
    <property type="match status" value="1"/>
</dbReference>
<keyword evidence="6 8" id="KW-0505">Motor protein</keyword>
<dbReference type="Proteomes" id="UP000198287">
    <property type="component" value="Unassembled WGS sequence"/>
</dbReference>
<evidence type="ECO:0000313" key="11">
    <source>
        <dbReference type="EMBL" id="OXA39110.1"/>
    </source>
</evidence>
<dbReference type="PROSITE" id="PS51844">
    <property type="entry name" value="SH3_LIKE"/>
    <property type="match status" value="1"/>
</dbReference>
<dbReference type="InterPro" id="IPR027417">
    <property type="entry name" value="P-loop_NTPase"/>
</dbReference>
<dbReference type="GO" id="GO:0016020">
    <property type="term" value="C:membrane"/>
    <property type="evidence" value="ECO:0007669"/>
    <property type="project" value="TreeGrafter"/>
</dbReference>
<dbReference type="InterPro" id="IPR008989">
    <property type="entry name" value="Myosin_S1_N"/>
</dbReference>
<keyword evidence="7 8" id="KW-0009">Actin-binding</keyword>
<protein>
    <submittedName>
        <fullName evidence="11">Myosin heavy chain, muscle</fullName>
    </submittedName>
</protein>
<dbReference type="STRING" id="158441.A0A226D216"/>
<comment type="similarity">
    <text evidence="1 8">Belongs to the TRAFAC class myosin-kinesin ATPase superfamily. Myosin family.</text>
</comment>
<dbReference type="Gene3D" id="2.30.30.360">
    <property type="entry name" value="Myosin S1 fragment, N-terminal"/>
    <property type="match status" value="1"/>
</dbReference>
<dbReference type="GO" id="GO:0000146">
    <property type="term" value="F:microfilament motor activity"/>
    <property type="evidence" value="ECO:0007669"/>
    <property type="project" value="TreeGrafter"/>
</dbReference>
<evidence type="ECO:0000256" key="4">
    <source>
        <dbReference type="ARBA" id="ARBA00023054"/>
    </source>
</evidence>
<dbReference type="SMART" id="SM00242">
    <property type="entry name" value="MYSc"/>
    <property type="match status" value="1"/>
</dbReference>
<evidence type="ECO:0000259" key="9">
    <source>
        <dbReference type="PROSITE" id="PS51456"/>
    </source>
</evidence>
<keyword evidence="12" id="KW-1185">Reference proteome</keyword>
<dbReference type="GO" id="GO:0005524">
    <property type="term" value="F:ATP binding"/>
    <property type="evidence" value="ECO:0007669"/>
    <property type="project" value="UniProtKB-UniRule"/>
</dbReference>
<dbReference type="EMBL" id="LNIX01000041">
    <property type="protein sequence ID" value="OXA39110.1"/>
    <property type="molecule type" value="Genomic_DNA"/>
</dbReference>
<reference evidence="11 12" key="1">
    <citation type="submission" date="2015-12" db="EMBL/GenBank/DDBJ databases">
        <title>The genome of Folsomia candida.</title>
        <authorList>
            <person name="Faddeeva A."/>
            <person name="Derks M.F."/>
            <person name="Anvar Y."/>
            <person name="Smit S."/>
            <person name="Van Straalen N."/>
            <person name="Roelofs D."/>
        </authorList>
    </citation>
    <scope>NUCLEOTIDE SEQUENCE [LARGE SCALE GENOMIC DNA]</scope>
    <source>
        <strain evidence="11 12">VU population</strain>
        <tissue evidence="11">Whole body</tissue>
    </source>
</reference>
<dbReference type="PRINTS" id="PR00193">
    <property type="entry name" value="MYOSINHEAVY"/>
</dbReference>
<evidence type="ECO:0000256" key="6">
    <source>
        <dbReference type="ARBA" id="ARBA00023175"/>
    </source>
</evidence>
<dbReference type="Gene3D" id="3.40.850.10">
    <property type="entry name" value="Kinesin motor domain"/>
    <property type="match status" value="1"/>
</dbReference>
<dbReference type="AlphaFoldDB" id="A0A226D216"/>
<keyword evidence="4" id="KW-0175">Coiled coil</keyword>
<feature type="domain" description="Myosin motor" evidence="9">
    <location>
        <begin position="87"/>
        <end position="283"/>
    </location>
</feature>
<accession>A0A226D216</accession>
<organism evidence="11 12">
    <name type="scientific">Folsomia candida</name>
    <name type="common">Springtail</name>
    <dbReference type="NCBI Taxonomy" id="158441"/>
    <lineage>
        <taxon>Eukaryota</taxon>
        <taxon>Metazoa</taxon>
        <taxon>Ecdysozoa</taxon>
        <taxon>Arthropoda</taxon>
        <taxon>Hexapoda</taxon>
        <taxon>Collembola</taxon>
        <taxon>Entomobryomorpha</taxon>
        <taxon>Isotomoidea</taxon>
        <taxon>Isotomidae</taxon>
        <taxon>Proisotominae</taxon>
        <taxon>Folsomia</taxon>
    </lineage>
</organism>
<keyword evidence="3 8" id="KW-0067">ATP-binding</keyword>
<keyword evidence="5 8" id="KW-0518">Myosin</keyword>
<dbReference type="Pfam" id="PF00063">
    <property type="entry name" value="Myosin_head"/>
    <property type="match status" value="1"/>
</dbReference>
<evidence type="ECO:0000256" key="8">
    <source>
        <dbReference type="PROSITE-ProRule" id="PRU00782"/>
    </source>
</evidence>
<evidence type="ECO:0000313" key="12">
    <source>
        <dbReference type="Proteomes" id="UP000198287"/>
    </source>
</evidence>
<dbReference type="PANTHER" id="PTHR13140:SF857">
    <property type="entry name" value="MYOSIN-11"/>
    <property type="match status" value="1"/>
</dbReference>
<dbReference type="PANTHER" id="PTHR13140">
    <property type="entry name" value="MYOSIN"/>
    <property type="match status" value="1"/>
</dbReference>
<keyword evidence="2 8" id="KW-0547">Nucleotide-binding</keyword>
<dbReference type="GO" id="GO:0016459">
    <property type="term" value="C:myosin complex"/>
    <property type="evidence" value="ECO:0007669"/>
    <property type="project" value="UniProtKB-KW"/>
</dbReference>
<name>A0A226D216_FOLCA</name>
<evidence type="ECO:0000256" key="7">
    <source>
        <dbReference type="ARBA" id="ARBA00023203"/>
    </source>
</evidence>
<evidence type="ECO:0000256" key="2">
    <source>
        <dbReference type="ARBA" id="ARBA00022741"/>
    </source>
</evidence>
<dbReference type="PROSITE" id="PS51456">
    <property type="entry name" value="MYOSIN_MOTOR"/>
    <property type="match status" value="1"/>
</dbReference>
<feature type="domain" description="Myosin N-terminal SH3-like" evidence="10">
    <location>
        <begin position="35"/>
        <end position="83"/>
    </location>
</feature>
<sequence>MVVEKKFAIGQEPDPSEFLFISMEMRMKDESVPYDAKTSCWVPDPADCYTRGDIRSTEGDFVMVWTGSEEKKFKKDLVGQVNPPKYEKCEDMSNLTFLNDASVLWNLKNRYQAKLIYTYSGLFCIAVNPYVRYPIYTVRAMKIYTNKRRNECPPHIFAIAEGAYQNMIQDHENQSILITGESGAGKTENTKKVIAYFANVGASSKALKRRRFPLRIRSSKLIPSSSLSEMPRLPGMTIRRDSVNSSASILDQRENWLVLISSLVRSNNFALREILIQLYPSSS</sequence>
<gene>
    <name evidence="11" type="ORF">Fcan01_26074</name>
</gene>
<evidence type="ECO:0000256" key="3">
    <source>
        <dbReference type="ARBA" id="ARBA00022840"/>
    </source>
</evidence>
<evidence type="ECO:0000256" key="5">
    <source>
        <dbReference type="ARBA" id="ARBA00023123"/>
    </source>
</evidence>
<proteinExistence type="inferred from homology"/>
<dbReference type="OrthoDB" id="6108017at2759"/>
<dbReference type="InterPro" id="IPR036961">
    <property type="entry name" value="Kinesin_motor_dom_sf"/>
</dbReference>
<evidence type="ECO:0000259" key="10">
    <source>
        <dbReference type="PROSITE" id="PS51844"/>
    </source>
</evidence>
<dbReference type="GO" id="GO:0051015">
    <property type="term" value="F:actin filament binding"/>
    <property type="evidence" value="ECO:0007669"/>
    <property type="project" value="InterPro"/>
</dbReference>
<dbReference type="GO" id="GO:0005737">
    <property type="term" value="C:cytoplasm"/>
    <property type="evidence" value="ECO:0007669"/>
    <property type="project" value="TreeGrafter"/>
</dbReference>
<dbReference type="SUPFAM" id="SSF52540">
    <property type="entry name" value="P-loop containing nucleoside triphosphate hydrolases"/>
    <property type="match status" value="1"/>
</dbReference>
<feature type="binding site" evidence="8">
    <location>
        <begin position="180"/>
        <end position="187"/>
    </location>
    <ligand>
        <name>ATP</name>
        <dbReference type="ChEBI" id="CHEBI:30616"/>
    </ligand>
</feature>